<evidence type="ECO:0000256" key="4">
    <source>
        <dbReference type="ARBA" id="ARBA00023125"/>
    </source>
</evidence>
<evidence type="ECO:0000259" key="6">
    <source>
        <dbReference type="Pfam" id="PF04542"/>
    </source>
</evidence>
<dbReference type="RefSeq" id="WP_187749541.1">
    <property type="nucleotide sequence ID" value="NZ_CP060828.1"/>
</dbReference>
<evidence type="ECO:0000256" key="1">
    <source>
        <dbReference type="ARBA" id="ARBA00010641"/>
    </source>
</evidence>
<dbReference type="SUPFAM" id="SSF88946">
    <property type="entry name" value="Sigma2 domain of RNA polymerase sigma factors"/>
    <property type="match status" value="1"/>
</dbReference>
<dbReference type="CDD" id="cd06171">
    <property type="entry name" value="Sigma70_r4"/>
    <property type="match status" value="1"/>
</dbReference>
<dbReference type="Gene3D" id="1.10.1740.10">
    <property type="match status" value="1"/>
</dbReference>
<protein>
    <submittedName>
        <fullName evidence="8">Sigma-70 family RNA polymerase sigma factor</fullName>
    </submittedName>
</protein>
<dbReference type="InterPro" id="IPR039425">
    <property type="entry name" value="RNA_pol_sigma-70-like"/>
</dbReference>
<keyword evidence="4" id="KW-0238">DNA-binding</keyword>
<dbReference type="InterPro" id="IPR007627">
    <property type="entry name" value="RNA_pol_sigma70_r2"/>
</dbReference>
<evidence type="ECO:0000313" key="9">
    <source>
        <dbReference type="Proteomes" id="UP000516052"/>
    </source>
</evidence>
<organism evidence="8 9">
    <name type="scientific">Streptomyces roseirectus</name>
    <dbReference type="NCBI Taxonomy" id="2768066"/>
    <lineage>
        <taxon>Bacteria</taxon>
        <taxon>Bacillati</taxon>
        <taxon>Actinomycetota</taxon>
        <taxon>Actinomycetes</taxon>
        <taxon>Kitasatosporales</taxon>
        <taxon>Streptomycetaceae</taxon>
        <taxon>Streptomyces</taxon>
    </lineage>
</organism>
<dbReference type="AlphaFoldDB" id="A0A7H0IIH3"/>
<dbReference type="InterPro" id="IPR013324">
    <property type="entry name" value="RNA_pol_sigma_r3/r4-like"/>
</dbReference>
<dbReference type="InterPro" id="IPR014284">
    <property type="entry name" value="RNA_pol_sigma-70_dom"/>
</dbReference>
<dbReference type="InterPro" id="IPR013249">
    <property type="entry name" value="RNA_pol_sigma70_r4_t2"/>
</dbReference>
<keyword evidence="3" id="KW-0731">Sigma factor</keyword>
<keyword evidence="9" id="KW-1185">Reference proteome</keyword>
<dbReference type="EMBL" id="CP060828">
    <property type="protein sequence ID" value="QNP72589.1"/>
    <property type="molecule type" value="Genomic_DNA"/>
</dbReference>
<dbReference type="PANTHER" id="PTHR43133:SF8">
    <property type="entry name" value="RNA POLYMERASE SIGMA FACTOR HI_1459-RELATED"/>
    <property type="match status" value="1"/>
</dbReference>
<dbReference type="Gene3D" id="1.10.10.10">
    <property type="entry name" value="Winged helix-like DNA-binding domain superfamily/Winged helix DNA-binding domain"/>
    <property type="match status" value="1"/>
</dbReference>
<evidence type="ECO:0000256" key="2">
    <source>
        <dbReference type="ARBA" id="ARBA00023015"/>
    </source>
</evidence>
<accession>A0A7H0IIH3</accession>
<reference evidence="8 9" key="1">
    <citation type="submission" date="2020-08" db="EMBL/GenBank/DDBJ databases">
        <title>A novel species.</title>
        <authorList>
            <person name="Gao J."/>
        </authorList>
    </citation>
    <scope>NUCLEOTIDE SEQUENCE [LARGE SCALE GENOMIC DNA]</scope>
    <source>
        <strain evidence="8 9">CRXT-G-22</strain>
    </source>
</reference>
<dbReference type="Pfam" id="PF08281">
    <property type="entry name" value="Sigma70_r4_2"/>
    <property type="match status" value="1"/>
</dbReference>
<feature type="domain" description="RNA polymerase sigma factor 70 region 4 type 2" evidence="7">
    <location>
        <begin position="116"/>
        <end position="168"/>
    </location>
</feature>
<dbReference type="GO" id="GO:0003677">
    <property type="term" value="F:DNA binding"/>
    <property type="evidence" value="ECO:0007669"/>
    <property type="project" value="UniProtKB-KW"/>
</dbReference>
<comment type="similarity">
    <text evidence="1">Belongs to the sigma-70 factor family. ECF subfamily.</text>
</comment>
<keyword evidence="5" id="KW-0804">Transcription</keyword>
<keyword evidence="2" id="KW-0805">Transcription regulation</keyword>
<dbReference type="PANTHER" id="PTHR43133">
    <property type="entry name" value="RNA POLYMERASE ECF-TYPE SIGMA FACTO"/>
    <property type="match status" value="1"/>
</dbReference>
<evidence type="ECO:0000256" key="3">
    <source>
        <dbReference type="ARBA" id="ARBA00023082"/>
    </source>
</evidence>
<gene>
    <name evidence="8" type="ORF">IAG44_26290</name>
</gene>
<evidence type="ECO:0000313" key="8">
    <source>
        <dbReference type="EMBL" id="QNP72589.1"/>
    </source>
</evidence>
<dbReference type="InterPro" id="IPR036388">
    <property type="entry name" value="WH-like_DNA-bd_sf"/>
</dbReference>
<feature type="domain" description="RNA polymerase sigma-70 region 2" evidence="6">
    <location>
        <begin position="29"/>
        <end position="92"/>
    </location>
</feature>
<dbReference type="Pfam" id="PF04542">
    <property type="entry name" value="Sigma70_r2"/>
    <property type="match status" value="1"/>
</dbReference>
<name>A0A7H0IIH3_9ACTN</name>
<dbReference type="Proteomes" id="UP000516052">
    <property type="component" value="Chromosome"/>
</dbReference>
<dbReference type="GO" id="GO:0016987">
    <property type="term" value="F:sigma factor activity"/>
    <property type="evidence" value="ECO:0007669"/>
    <property type="project" value="UniProtKB-KW"/>
</dbReference>
<dbReference type="SUPFAM" id="SSF88659">
    <property type="entry name" value="Sigma3 and sigma4 domains of RNA polymerase sigma factors"/>
    <property type="match status" value="1"/>
</dbReference>
<dbReference type="InterPro" id="IPR013325">
    <property type="entry name" value="RNA_pol_sigma_r2"/>
</dbReference>
<dbReference type="KEGG" id="sroi:IAG44_26290"/>
<dbReference type="GO" id="GO:0006352">
    <property type="term" value="P:DNA-templated transcription initiation"/>
    <property type="evidence" value="ECO:0007669"/>
    <property type="project" value="InterPro"/>
</dbReference>
<evidence type="ECO:0000259" key="7">
    <source>
        <dbReference type="Pfam" id="PF08281"/>
    </source>
</evidence>
<proteinExistence type="inferred from homology"/>
<dbReference type="NCBIfam" id="TIGR02937">
    <property type="entry name" value="sigma70-ECF"/>
    <property type="match status" value="1"/>
</dbReference>
<sequence length="231" mass="25027">MTGSVDGGGRDVGGGGVGGGGREEFDAFFQRTYPQLRARALLLWWHREEAEDAVQEAYVELLRHWDRVSGYEAPEAWAYRVMTQRLNRARRRWFRAQALEVRPAPAAGVEETAEARQVLAALRTLPDRQRQVLVLHCLQGMPQQEIADLLEISRGGVAASLHKARGKLGRAMGLPVDELPGGGDSLMAGGVGARPVSVTPTPSGDPLSGVLRHMEVWLTAACGPDGSAESR</sequence>
<evidence type="ECO:0000256" key="5">
    <source>
        <dbReference type="ARBA" id="ARBA00023163"/>
    </source>
</evidence>